<feature type="transmembrane region" description="Helical" evidence="1">
    <location>
        <begin position="43"/>
        <end position="67"/>
    </location>
</feature>
<proteinExistence type="predicted"/>
<evidence type="ECO:0000256" key="1">
    <source>
        <dbReference type="SAM" id="Phobius"/>
    </source>
</evidence>
<reference evidence="2 3" key="1">
    <citation type="journal article" date="2017" name="Environ. Microbiol.">
        <title>Decay of the glycolytic pathway and adaptation to intranuclear parasitism within Enterocytozoonidae microsporidia.</title>
        <authorList>
            <person name="Wiredu Boakye D."/>
            <person name="Jaroenlak P."/>
            <person name="Prachumwat A."/>
            <person name="Williams T.A."/>
            <person name="Bateman K.S."/>
            <person name="Itsathitphaisarn O."/>
            <person name="Sritunyalucksana K."/>
            <person name="Paszkiewicz K.H."/>
            <person name="Moore K.A."/>
            <person name="Stentiford G.D."/>
            <person name="Williams B.A."/>
        </authorList>
    </citation>
    <scope>NUCLEOTIDE SEQUENCE [LARGE SCALE GENOMIC DNA]</scope>
    <source>
        <strain evidence="3">canceri</strain>
    </source>
</reference>
<keyword evidence="1" id="KW-0812">Transmembrane</keyword>
<dbReference type="Proteomes" id="UP000192501">
    <property type="component" value="Unassembled WGS sequence"/>
</dbReference>
<gene>
    <name evidence="2" type="ORF">A0H76_880</name>
</gene>
<name>A0A1X0QLK2_9MICR</name>
<comment type="caution">
    <text evidence="2">The sequence shown here is derived from an EMBL/GenBank/DDBJ whole genome shotgun (WGS) entry which is preliminary data.</text>
</comment>
<dbReference type="EMBL" id="LTAI01000002">
    <property type="protein sequence ID" value="ORE00639.1"/>
    <property type="molecule type" value="Genomic_DNA"/>
</dbReference>
<accession>A0A1X0QLK2</accession>
<organism evidence="2 3">
    <name type="scientific">Hepatospora eriocheir</name>
    <dbReference type="NCBI Taxonomy" id="1081669"/>
    <lineage>
        <taxon>Eukaryota</taxon>
        <taxon>Fungi</taxon>
        <taxon>Fungi incertae sedis</taxon>
        <taxon>Microsporidia</taxon>
        <taxon>Hepatosporidae</taxon>
        <taxon>Hepatospora</taxon>
    </lineage>
</organism>
<sequence length="121" mass="13879">MKDNKQQSYVNGEPLNEEYSEVIREIKNNEDENFTDIRKTFNFWIGIILGSYFVVLFVSILITYKIFNGLNSVIMDNSIIAVHSNGFLNALTCVMKKFGSESSTLSEETKKLIDKVKNILQ</sequence>
<keyword evidence="1" id="KW-1133">Transmembrane helix</keyword>
<dbReference type="AlphaFoldDB" id="A0A1X0QLK2"/>
<evidence type="ECO:0000313" key="2">
    <source>
        <dbReference type="EMBL" id="ORE00639.1"/>
    </source>
</evidence>
<dbReference type="VEuPathDB" id="MicrosporidiaDB:A0H76_880"/>
<protein>
    <submittedName>
        <fullName evidence="2">Uncharacterized protein</fullName>
    </submittedName>
</protein>
<evidence type="ECO:0000313" key="3">
    <source>
        <dbReference type="Proteomes" id="UP000192501"/>
    </source>
</evidence>
<keyword evidence="1" id="KW-0472">Membrane</keyword>
<dbReference type="VEuPathDB" id="MicrosporidiaDB:HERIO_283"/>